<dbReference type="Gene3D" id="2.40.420.20">
    <property type="match status" value="1"/>
</dbReference>
<dbReference type="GO" id="GO:0015562">
    <property type="term" value="F:efflux transmembrane transporter activity"/>
    <property type="evidence" value="ECO:0007669"/>
    <property type="project" value="TreeGrafter"/>
</dbReference>
<proteinExistence type="inferred from homology"/>
<name>B0SYT0_CAUSK</name>
<keyword evidence="2" id="KW-0175">Coiled coil</keyword>
<organism evidence="6">
    <name type="scientific">Caulobacter sp. (strain K31)</name>
    <dbReference type="NCBI Taxonomy" id="366602"/>
    <lineage>
        <taxon>Bacteria</taxon>
        <taxon>Pseudomonadati</taxon>
        <taxon>Pseudomonadota</taxon>
        <taxon>Alphaproteobacteria</taxon>
        <taxon>Caulobacterales</taxon>
        <taxon>Caulobacteraceae</taxon>
        <taxon>Caulobacter</taxon>
    </lineage>
</organism>
<feature type="chain" id="PRO_5002752903" evidence="3">
    <location>
        <begin position="30"/>
        <end position="386"/>
    </location>
</feature>
<dbReference type="InterPro" id="IPR006143">
    <property type="entry name" value="RND_pump_MFP"/>
</dbReference>
<dbReference type="PROSITE" id="PS51257">
    <property type="entry name" value="PROKAR_LIPOPROTEIN"/>
    <property type="match status" value="1"/>
</dbReference>
<sequence precursor="true">MVVHQRINRRGLRSTALPVVLCIGALSLAACDHNDKAKAKATKPSQAASQTVGVAVVTVQALPRIINASGTVTPWEEVPVGAETGGLTAVSVNAEEGQTVRQGQVLVAMNDTMLRAQARQQEASVASARATLAEAQSALARSRELQAKGYLAASALDTANMRQQTASAQVAAAEAARGETLARLGQAVVRAPVSGLISRRSVTKGQIISPGTELFRIVRDGRLELDAEIPESDLSALRAGMPATVTSDQVGQTTGTIRIVTSEVNTQTRVGLARISLAPGSGFRSGMFARAQIAAGSQPAPTIPTAAILYRQNQAGVFVVGANNRAQFRRIDILARNADRTAAGGLNPGERVVVEGAGFLGDGDAVRVAPTSGKAPAPAVAVAAKP</sequence>
<dbReference type="STRING" id="366602.Caul_1281"/>
<dbReference type="NCBIfam" id="TIGR01730">
    <property type="entry name" value="RND_mfp"/>
    <property type="match status" value="1"/>
</dbReference>
<reference evidence="6" key="1">
    <citation type="submission" date="2008-01" db="EMBL/GenBank/DDBJ databases">
        <title>Complete sequence of chromosome of Caulobacter sp. K31.</title>
        <authorList>
            <consortium name="US DOE Joint Genome Institute"/>
            <person name="Copeland A."/>
            <person name="Lucas S."/>
            <person name="Lapidus A."/>
            <person name="Barry K."/>
            <person name="Glavina del Rio T."/>
            <person name="Dalin E."/>
            <person name="Tice H."/>
            <person name="Pitluck S."/>
            <person name="Bruce D."/>
            <person name="Goodwin L."/>
            <person name="Thompson L.S."/>
            <person name="Brettin T."/>
            <person name="Detter J.C."/>
            <person name="Han C."/>
            <person name="Schmutz J."/>
            <person name="Larimer F."/>
            <person name="Land M."/>
            <person name="Hauser L."/>
            <person name="Kyrpides N."/>
            <person name="Kim E."/>
            <person name="Stephens C."/>
            <person name="Richardson P."/>
        </authorList>
    </citation>
    <scope>NUCLEOTIDE SEQUENCE [LARGE SCALE GENOMIC DNA]</scope>
    <source>
        <strain evidence="6">K31</strain>
    </source>
</reference>
<feature type="coiled-coil region" evidence="2">
    <location>
        <begin position="118"/>
        <end position="145"/>
    </location>
</feature>
<accession>B0SYT0</accession>
<gene>
    <name evidence="6" type="ordered locus">Caul_1281</name>
</gene>
<dbReference type="Pfam" id="PF25917">
    <property type="entry name" value="BSH_RND"/>
    <property type="match status" value="1"/>
</dbReference>
<dbReference type="KEGG" id="cak:Caul_1281"/>
<dbReference type="PANTHER" id="PTHR30469">
    <property type="entry name" value="MULTIDRUG RESISTANCE PROTEIN MDTA"/>
    <property type="match status" value="1"/>
</dbReference>
<feature type="domain" description="CusB-like beta-barrel" evidence="5">
    <location>
        <begin position="225"/>
        <end position="295"/>
    </location>
</feature>
<dbReference type="PANTHER" id="PTHR30469:SF15">
    <property type="entry name" value="HLYD FAMILY OF SECRETION PROTEINS"/>
    <property type="match status" value="1"/>
</dbReference>
<dbReference type="InterPro" id="IPR058792">
    <property type="entry name" value="Beta-barrel_RND_2"/>
</dbReference>
<dbReference type="InterPro" id="IPR058625">
    <property type="entry name" value="MdtA-like_BSH"/>
</dbReference>
<dbReference type="HOGENOM" id="CLU_018816_1_3_5"/>
<dbReference type="eggNOG" id="COG0845">
    <property type="taxonomic scope" value="Bacteria"/>
</dbReference>
<keyword evidence="3" id="KW-0732">Signal</keyword>
<evidence type="ECO:0000259" key="5">
    <source>
        <dbReference type="Pfam" id="PF25954"/>
    </source>
</evidence>
<evidence type="ECO:0000256" key="1">
    <source>
        <dbReference type="ARBA" id="ARBA00009477"/>
    </source>
</evidence>
<dbReference type="Gene3D" id="1.10.287.470">
    <property type="entry name" value="Helix hairpin bin"/>
    <property type="match status" value="1"/>
</dbReference>
<dbReference type="Gene3D" id="2.40.30.170">
    <property type="match status" value="1"/>
</dbReference>
<feature type="domain" description="Multidrug resistance protein MdtA-like barrel-sandwich hybrid" evidence="4">
    <location>
        <begin position="90"/>
        <end position="218"/>
    </location>
</feature>
<feature type="signal peptide" evidence="3">
    <location>
        <begin position="1"/>
        <end position="29"/>
    </location>
</feature>
<dbReference type="SUPFAM" id="SSF111369">
    <property type="entry name" value="HlyD-like secretion proteins"/>
    <property type="match status" value="1"/>
</dbReference>
<evidence type="ECO:0000313" key="6">
    <source>
        <dbReference type="EMBL" id="ABZ70411.1"/>
    </source>
</evidence>
<evidence type="ECO:0000256" key="3">
    <source>
        <dbReference type="SAM" id="SignalP"/>
    </source>
</evidence>
<evidence type="ECO:0000259" key="4">
    <source>
        <dbReference type="Pfam" id="PF25917"/>
    </source>
</evidence>
<dbReference type="GO" id="GO:1990281">
    <property type="term" value="C:efflux pump complex"/>
    <property type="evidence" value="ECO:0007669"/>
    <property type="project" value="TreeGrafter"/>
</dbReference>
<dbReference type="AlphaFoldDB" id="B0SYT0"/>
<dbReference type="Pfam" id="PF25954">
    <property type="entry name" value="Beta-barrel_RND_2"/>
    <property type="match status" value="1"/>
</dbReference>
<evidence type="ECO:0000256" key="2">
    <source>
        <dbReference type="SAM" id="Coils"/>
    </source>
</evidence>
<protein>
    <submittedName>
        <fullName evidence="6">Efflux transporter, RND family, MFP subunit</fullName>
    </submittedName>
</protein>
<dbReference type="Gene3D" id="2.40.50.100">
    <property type="match status" value="1"/>
</dbReference>
<dbReference type="EMBL" id="CP000927">
    <property type="protein sequence ID" value="ABZ70411.1"/>
    <property type="molecule type" value="Genomic_DNA"/>
</dbReference>
<comment type="similarity">
    <text evidence="1">Belongs to the membrane fusion protein (MFP) (TC 8.A.1) family.</text>
</comment>